<evidence type="ECO:0000256" key="1">
    <source>
        <dbReference type="ARBA" id="ARBA00004651"/>
    </source>
</evidence>
<evidence type="ECO:0000256" key="6">
    <source>
        <dbReference type="SAM" id="Phobius"/>
    </source>
</evidence>
<keyword evidence="2" id="KW-1003">Cell membrane</keyword>
<dbReference type="RefSeq" id="WP_373973415.1">
    <property type="nucleotide sequence ID" value="NZ_JBHDLJ010000020.1"/>
</dbReference>
<dbReference type="InterPro" id="IPR001851">
    <property type="entry name" value="ABC_transp_permease"/>
</dbReference>
<dbReference type="Pfam" id="PF02653">
    <property type="entry name" value="BPD_transp_2"/>
    <property type="match status" value="1"/>
</dbReference>
<evidence type="ECO:0000256" key="5">
    <source>
        <dbReference type="ARBA" id="ARBA00023136"/>
    </source>
</evidence>
<feature type="transmembrane region" description="Helical" evidence="6">
    <location>
        <begin position="20"/>
        <end position="38"/>
    </location>
</feature>
<sequence length="326" mass="34516">MDFATILGNALGEAVSPQTAAYALGALGLAVHFGYGGLLNFGQAGFMAVGAYGFAISTLTFDAPLAVAVLVALVSSVLFALVLGIPTLRLRADYLAIVTIAAAEIVRYVVTTNSLTSVTGSANGLASFERTFYAFNPFPPGSYNLGPLRFNDRSLWVTLVAWGIVLLCALIVLLLMRSPWGRVLKGIREDEDAVRSLGKNVFLYKMQALIIGGIFGSLAGIIFTLPTGAVQPANYGTELTFFLWTALLIGGMATVFGSIVGSMIFWVVLSLTQGILLGLIQADVITFLTAAQAGQLRYILVGVALMSLMIFRPQGILGNKKELAFA</sequence>
<gene>
    <name evidence="7" type="ORF">ACETWP_16740</name>
</gene>
<evidence type="ECO:0000256" key="4">
    <source>
        <dbReference type="ARBA" id="ARBA00022989"/>
    </source>
</evidence>
<evidence type="ECO:0000313" key="8">
    <source>
        <dbReference type="Proteomes" id="UP001575652"/>
    </source>
</evidence>
<dbReference type="InterPro" id="IPR043428">
    <property type="entry name" value="LivM-like"/>
</dbReference>
<evidence type="ECO:0000256" key="3">
    <source>
        <dbReference type="ARBA" id="ARBA00022692"/>
    </source>
</evidence>
<feature type="transmembrane region" description="Helical" evidence="6">
    <location>
        <begin position="67"/>
        <end position="85"/>
    </location>
</feature>
<comment type="subcellular location">
    <subcellularLocation>
        <location evidence="1">Cell membrane</location>
        <topology evidence="1">Multi-pass membrane protein</topology>
    </subcellularLocation>
</comment>
<proteinExistence type="predicted"/>
<evidence type="ECO:0000256" key="2">
    <source>
        <dbReference type="ARBA" id="ARBA00022475"/>
    </source>
</evidence>
<accession>A0ABV4URD6</accession>
<dbReference type="CDD" id="cd06581">
    <property type="entry name" value="TM_PBP1_LivM_like"/>
    <property type="match status" value="1"/>
</dbReference>
<dbReference type="Proteomes" id="UP001575652">
    <property type="component" value="Unassembled WGS sequence"/>
</dbReference>
<reference evidence="7 8" key="1">
    <citation type="submission" date="2024-09" db="EMBL/GenBank/DDBJ databases">
        <authorList>
            <person name="Salinas-Garcia M.A."/>
            <person name="Prieme A."/>
        </authorList>
    </citation>
    <scope>NUCLEOTIDE SEQUENCE [LARGE SCALE GENOMIC DNA]</scope>
    <source>
        <strain evidence="7 8">DSM 21081</strain>
    </source>
</reference>
<feature type="transmembrane region" description="Helical" evidence="6">
    <location>
        <begin position="155"/>
        <end position="176"/>
    </location>
</feature>
<feature type="transmembrane region" description="Helical" evidence="6">
    <location>
        <begin position="267"/>
        <end position="289"/>
    </location>
</feature>
<evidence type="ECO:0000313" key="7">
    <source>
        <dbReference type="EMBL" id="MFB0836239.1"/>
    </source>
</evidence>
<keyword evidence="3 6" id="KW-0812">Transmembrane</keyword>
<dbReference type="EMBL" id="JBHDLJ010000020">
    <property type="protein sequence ID" value="MFB0836239.1"/>
    <property type="molecule type" value="Genomic_DNA"/>
</dbReference>
<name>A0ABV4URD6_9MICC</name>
<keyword evidence="8" id="KW-1185">Reference proteome</keyword>
<dbReference type="PANTHER" id="PTHR30482:SF10">
    <property type="entry name" value="HIGH-AFFINITY BRANCHED-CHAIN AMINO ACID TRANSPORT PROTEIN BRAE"/>
    <property type="match status" value="1"/>
</dbReference>
<feature type="transmembrane region" description="Helical" evidence="6">
    <location>
        <begin position="295"/>
        <end position="311"/>
    </location>
</feature>
<feature type="transmembrane region" description="Helical" evidence="6">
    <location>
        <begin position="241"/>
        <end position="260"/>
    </location>
</feature>
<keyword evidence="5 6" id="KW-0472">Membrane</keyword>
<organism evidence="7 8">
    <name type="scientific">Arthrobacter halodurans</name>
    <dbReference type="NCBI Taxonomy" id="516699"/>
    <lineage>
        <taxon>Bacteria</taxon>
        <taxon>Bacillati</taxon>
        <taxon>Actinomycetota</taxon>
        <taxon>Actinomycetes</taxon>
        <taxon>Micrococcales</taxon>
        <taxon>Micrococcaceae</taxon>
        <taxon>Arthrobacter</taxon>
    </lineage>
</organism>
<feature type="transmembrane region" description="Helical" evidence="6">
    <location>
        <begin position="208"/>
        <end position="229"/>
    </location>
</feature>
<comment type="caution">
    <text evidence="7">The sequence shown here is derived from an EMBL/GenBank/DDBJ whole genome shotgun (WGS) entry which is preliminary data.</text>
</comment>
<keyword evidence="4 6" id="KW-1133">Transmembrane helix</keyword>
<protein>
    <submittedName>
        <fullName evidence="7">Branched-chain amino acid ABC transporter permease</fullName>
    </submittedName>
</protein>
<dbReference type="PANTHER" id="PTHR30482">
    <property type="entry name" value="HIGH-AFFINITY BRANCHED-CHAIN AMINO ACID TRANSPORT SYSTEM PERMEASE"/>
    <property type="match status" value="1"/>
</dbReference>